<gene>
    <name evidence="3" type="ORF">EGD98_09265</name>
</gene>
<proteinExistence type="predicted"/>
<keyword evidence="1" id="KW-0472">Membrane</keyword>
<accession>A0A8J7YIA4</accession>
<organism evidence="3 4">
    <name type="scientific">Haloarcula salinisoli</name>
    <dbReference type="NCBI Taxonomy" id="2487746"/>
    <lineage>
        <taxon>Archaea</taxon>
        <taxon>Methanobacteriati</taxon>
        <taxon>Methanobacteriota</taxon>
        <taxon>Stenosarchaea group</taxon>
        <taxon>Halobacteria</taxon>
        <taxon>Halobacteriales</taxon>
        <taxon>Haloarculaceae</taxon>
        <taxon>Haloarcula</taxon>
    </lineage>
</organism>
<keyword evidence="4" id="KW-1185">Reference proteome</keyword>
<feature type="transmembrane region" description="Helical" evidence="1">
    <location>
        <begin position="125"/>
        <end position="149"/>
    </location>
</feature>
<feature type="transmembrane region" description="Helical" evidence="1">
    <location>
        <begin position="12"/>
        <end position="33"/>
    </location>
</feature>
<feature type="domain" description="HPP transmembrane region" evidence="2">
    <location>
        <begin position="13"/>
        <end position="149"/>
    </location>
</feature>
<dbReference type="EMBL" id="RKLQ01000002">
    <property type="protein sequence ID" value="MBX0303856.1"/>
    <property type="molecule type" value="Genomic_DNA"/>
</dbReference>
<keyword evidence="1" id="KW-1133">Transmembrane helix</keyword>
<keyword evidence="1" id="KW-0812">Transmembrane</keyword>
<dbReference type="InterPro" id="IPR058581">
    <property type="entry name" value="TM_HPP"/>
</dbReference>
<dbReference type="Pfam" id="PF04982">
    <property type="entry name" value="TM_HPP"/>
    <property type="match status" value="1"/>
</dbReference>
<evidence type="ECO:0000259" key="2">
    <source>
        <dbReference type="Pfam" id="PF04982"/>
    </source>
</evidence>
<feature type="transmembrane region" description="Helical" evidence="1">
    <location>
        <begin position="58"/>
        <end position="81"/>
    </location>
</feature>
<evidence type="ECO:0000313" key="4">
    <source>
        <dbReference type="Proteomes" id="UP000783863"/>
    </source>
</evidence>
<name>A0A8J7YIA4_9EURY</name>
<dbReference type="Proteomes" id="UP000783863">
    <property type="component" value="Unassembled WGS sequence"/>
</dbReference>
<dbReference type="AlphaFoldDB" id="A0A8J7YIA4"/>
<sequence>MTDGSWARQASHAGALLSALGAVVWLSGLPFLFPSLGPTAYLFATQPSARQSAPRRVLGGHAVGVIAGLVAYHAIAGEVIITASMGPASMDGLRLAASGVVAVALTTAGMTLTDTGHAPACATTLIVGLGILAAPLEGAIIMLAVGVLVGEQALLNRLV</sequence>
<protein>
    <submittedName>
        <fullName evidence="3">HPP family protein</fullName>
    </submittedName>
</protein>
<evidence type="ECO:0000313" key="3">
    <source>
        <dbReference type="EMBL" id="MBX0303856.1"/>
    </source>
</evidence>
<dbReference type="RefSeq" id="WP_220588097.1">
    <property type="nucleotide sequence ID" value="NZ_RKLQ01000002.1"/>
</dbReference>
<reference evidence="3" key="1">
    <citation type="submission" date="2021-06" db="EMBL/GenBank/DDBJ databases">
        <title>Halomicroarcula sp. F24A a new haloarchaeum isolated from saline soil.</title>
        <authorList>
            <person name="Duran-Viseras A."/>
            <person name="Sanchez-Porro C."/>
            <person name="Ventosa A."/>
        </authorList>
    </citation>
    <scope>NUCLEOTIDE SEQUENCE</scope>
    <source>
        <strain evidence="3">F24A</strain>
    </source>
</reference>
<feature type="transmembrane region" description="Helical" evidence="1">
    <location>
        <begin position="93"/>
        <end position="113"/>
    </location>
</feature>
<evidence type="ECO:0000256" key="1">
    <source>
        <dbReference type="SAM" id="Phobius"/>
    </source>
</evidence>
<comment type="caution">
    <text evidence="3">The sequence shown here is derived from an EMBL/GenBank/DDBJ whole genome shotgun (WGS) entry which is preliminary data.</text>
</comment>